<accession>A0A1N6N7D0</accession>
<dbReference type="RefSeq" id="WP_076600181.1">
    <property type="nucleotide sequence ID" value="NZ_FTMD01000001.1"/>
</dbReference>
<sequence length="82" mass="8819">MHVVSMSQAKSELSRLVKSIERGREREIVIARNGRAVAKLVPVDAAPPGRRIGVAKGVFVVPDEIDAHGAEVARQFMDAGKS</sequence>
<evidence type="ECO:0000313" key="3">
    <source>
        <dbReference type="EMBL" id="SIP88000.1"/>
    </source>
</evidence>
<dbReference type="SUPFAM" id="SSF143120">
    <property type="entry name" value="YefM-like"/>
    <property type="match status" value="1"/>
</dbReference>
<dbReference type="Pfam" id="PF02604">
    <property type="entry name" value="PhdYeFM_antitox"/>
    <property type="match status" value="1"/>
</dbReference>
<comment type="function">
    <text evidence="2">Antitoxin component of a type II toxin-antitoxin (TA) system.</text>
</comment>
<dbReference type="InterPro" id="IPR006442">
    <property type="entry name" value="Antitoxin_Phd/YefM"/>
</dbReference>
<dbReference type="Proteomes" id="UP000186819">
    <property type="component" value="Unassembled WGS sequence"/>
</dbReference>
<organism evidence="3 4">
    <name type="scientific">Aromatoleum tolulyticum</name>
    <dbReference type="NCBI Taxonomy" id="34027"/>
    <lineage>
        <taxon>Bacteria</taxon>
        <taxon>Pseudomonadati</taxon>
        <taxon>Pseudomonadota</taxon>
        <taxon>Betaproteobacteria</taxon>
        <taxon>Rhodocyclales</taxon>
        <taxon>Rhodocyclaceae</taxon>
        <taxon>Aromatoleum</taxon>
    </lineage>
</organism>
<evidence type="ECO:0000313" key="4">
    <source>
        <dbReference type="Proteomes" id="UP000186819"/>
    </source>
</evidence>
<dbReference type="Gene3D" id="3.40.1620.10">
    <property type="entry name" value="YefM-like domain"/>
    <property type="match status" value="1"/>
</dbReference>
<evidence type="ECO:0000256" key="2">
    <source>
        <dbReference type="RuleBase" id="RU362080"/>
    </source>
</evidence>
<gene>
    <name evidence="3" type="ORF">SAMN05421829_101142</name>
</gene>
<keyword evidence="3" id="KW-0238">DNA-binding</keyword>
<dbReference type="GO" id="GO:0003677">
    <property type="term" value="F:DNA binding"/>
    <property type="evidence" value="ECO:0007669"/>
    <property type="project" value="UniProtKB-KW"/>
</dbReference>
<dbReference type="InterPro" id="IPR036165">
    <property type="entry name" value="YefM-like_sf"/>
</dbReference>
<dbReference type="EMBL" id="FTMD01000001">
    <property type="protein sequence ID" value="SIP88000.1"/>
    <property type="molecule type" value="Genomic_DNA"/>
</dbReference>
<comment type="similarity">
    <text evidence="1 2">Belongs to the phD/YefM antitoxin family.</text>
</comment>
<proteinExistence type="inferred from homology"/>
<name>A0A1N6N7D0_9RHOO</name>
<protein>
    <recommendedName>
        <fullName evidence="2">Antitoxin</fullName>
    </recommendedName>
</protein>
<reference evidence="4" key="1">
    <citation type="submission" date="2017-01" db="EMBL/GenBank/DDBJ databases">
        <authorList>
            <person name="Varghese N."/>
            <person name="Submissions S."/>
        </authorList>
    </citation>
    <scope>NUCLEOTIDE SEQUENCE [LARGE SCALE GENOMIC DNA]</scope>
    <source>
        <strain evidence="4">ATCC 51758</strain>
    </source>
</reference>
<dbReference type="STRING" id="34027.SAMN05421829_101142"/>
<dbReference type="AlphaFoldDB" id="A0A1N6N7D0"/>
<keyword evidence="4" id="KW-1185">Reference proteome</keyword>
<evidence type="ECO:0000256" key="1">
    <source>
        <dbReference type="ARBA" id="ARBA00009981"/>
    </source>
</evidence>
<dbReference type="OrthoDB" id="9800503at2"/>